<accession>A0ACB7WNX9</accession>
<evidence type="ECO:0000313" key="2">
    <source>
        <dbReference type="Proteomes" id="UP000827976"/>
    </source>
</evidence>
<gene>
    <name evidence="1" type="ORF">IHE45_02G008800</name>
</gene>
<organism evidence="1 2">
    <name type="scientific">Dioscorea alata</name>
    <name type="common">Purple yam</name>
    <dbReference type="NCBI Taxonomy" id="55571"/>
    <lineage>
        <taxon>Eukaryota</taxon>
        <taxon>Viridiplantae</taxon>
        <taxon>Streptophyta</taxon>
        <taxon>Embryophyta</taxon>
        <taxon>Tracheophyta</taxon>
        <taxon>Spermatophyta</taxon>
        <taxon>Magnoliopsida</taxon>
        <taxon>Liliopsida</taxon>
        <taxon>Dioscoreales</taxon>
        <taxon>Dioscoreaceae</taxon>
        <taxon>Dioscorea</taxon>
    </lineage>
</organism>
<dbReference type="Proteomes" id="UP000827976">
    <property type="component" value="Chromosome 2"/>
</dbReference>
<sequence length="321" mass="35991">MDMSSTRWISEMGIDDVNFMDQWDMGSLDQFILQPYDQQETLQCPPPLMNTMSNTLSCSSMVLEKPKKMPRTGSWSSTQAQPPDASPTSILSFGSSDSPVNHSNMYEEFLIEDVKPKDLRILIPKGSKRSHEIMVEQGVKKNVAGARPPSYQDHIIAERKRREKLSQRFIALSAMIPNLKKMDKASVLGDAIRYVKQLQENVKTLEEQVVTKKVESAVLGQTNPNGDDNSSQGNPNIEVKQTEKTILIKIQCENRKGMIAKALFEIENLNLSITNTSSMSFPSSSLDITVLANIEEGFSMTMEEVVKKLSIALKETKTVFH</sequence>
<comment type="caution">
    <text evidence="1">The sequence shown here is derived from an EMBL/GenBank/DDBJ whole genome shotgun (WGS) entry which is preliminary data.</text>
</comment>
<name>A0ACB7WNX9_DIOAL</name>
<proteinExistence type="predicted"/>
<reference evidence="2" key="1">
    <citation type="journal article" date="2022" name="Nat. Commun.">
        <title>Chromosome evolution and the genetic basis of agronomically important traits in greater yam.</title>
        <authorList>
            <person name="Bredeson J.V."/>
            <person name="Lyons J.B."/>
            <person name="Oniyinde I.O."/>
            <person name="Okereke N.R."/>
            <person name="Kolade O."/>
            <person name="Nnabue I."/>
            <person name="Nwadili C.O."/>
            <person name="Hribova E."/>
            <person name="Parker M."/>
            <person name="Nwogha J."/>
            <person name="Shu S."/>
            <person name="Carlson J."/>
            <person name="Kariba R."/>
            <person name="Muthemba S."/>
            <person name="Knop K."/>
            <person name="Barton G.J."/>
            <person name="Sherwood A.V."/>
            <person name="Lopez-Montes A."/>
            <person name="Asiedu R."/>
            <person name="Jamnadass R."/>
            <person name="Muchugi A."/>
            <person name="Goodstein D."/>
            <person name="Egesi C.N."/>
            <person name="Featherston J."/>
            <person name="Asfaw A."/>
            <person name="Simpson G.G."/>
            <person name="Dolezel J."/>
            <person name="Hendre P.S."/>
            <person name="Van Deynze A."/>
            <person name="Kumar P.L."/>
            <person name="Obidiegwu J.E."/>
            <person name="Bhattacharjee R."/>
            <person name="Rokhsar D.S."/>
        </authorList>
    </citation>
    <scope>NUCLEOTIDE SEQUENCE [LARGE SCALE GENOMIC DNA]</scope>
    <source>
        <strain evidence="2">cv. TDa95/00328</strain>
    </source>
</reference>
<keyword evidence="2" id="KW-1185">Reference proteome</keyword>
<evidence type="ECO:0000313" key="1">
    <source>
        <dbReference type="EMBL" id="KAH7689826.1"/>
    </source>
</evidence>
<protein>
    <submittedName>
        <fullName evidence="1">Myc-type basic helix-loop-helix (BHLH) domain-containing protein</fullName>
    </submittedName>
</protein>
<dbReference type="EMBL" id="CM037012">
    <property type="protein sequence ID" value="KAH7689826.1"/>
    <property type="molecule type" value="Genomic_DNA"/>
</dbReference>